<feature type="compositionally biased region" description="Polar residues" evidence="1">
    <location>
        <begin position="159"/>
        <end position="175"/>
    </location>
</feature>
<feature type="region of interest" description="Disordered" evidence="1">
    <location>
        <begin position="1"/>
        <end position="57"/>
    </location>
</feature>
<feature type="compositionally biased region" description="Polar residues" evidence="1">
    <location>
        <begin position="110"/>
        <end position="123"/>
    </location>
</feature>
<evidence type="ECO:0000313" key="3">
    <source>
        <dbReference type="Proteomes" id="UP000501690"/>
    </source>
</evidence>
<proteinExistence type="predicted"/>
<feature type="compositionally biased region" description="Polar residues" evidence="1">
    <location>
        <begin position="243"/>
        <end position="258"/>
    </location>
</feature>
<feature type="region of interest" description="Disordered" evidence="1">
    <location>
        <begin position="76"/>
        <end position="139"/>
    </location>
</feature>
<keyword evidence="3" id="KW-1185">Reference proteome</keyword>
<feature type="compositionally biased region" description="Polar residues" evidence="1">
    <location>
        <begin position="76"/>
        <end position="92"/>
    </location>
</feature>
<feature type="compositionally biased region" description="Basic and acidic residues" evidence="1">
    <location>
        <begin position="181"/>
        <end position="192"/>
    </location>
</feature>
<organism evidence="2 3">
    <name type="scientific">Vigna unguiculata</name>
    <name type="common">Cowpea</name>
    <dbReference type="NCBI Taxonomy" id="3917"/>
    <lineage>
        <taxon>Eukaryota</taxon>
        <taxon>Viridiplantae</taxon>
        <taxon>Streptophyta</taxon>
        <taxon>Embryophyta</taxon>
        <taxon>Tracheophyta</taxon>
        <taxon>Spermatophyta</taxon>
        <taxon>Magnoliopsida</taxon>
        <taxon>eudicotyledons</taxon>
        <taxon>Gunneridae</taxon>
        <taxon>Pentapetalae</taxon>
        <taxon>rosids</taxon>
        <taxon>fabids</taxon>
        <taxon>Fabales</taxon>
        <taxon>Fabaceae</taxon>
        <taxon>Papilionoideae</taxon>
        <taxon>50 kb inversion clade</taxon>
        <taxon>NPAAA clade</taxon>
        <taxon>indigoferoid/millettioid clade</taxon>
        <taxon>Phaseoleae</taxon>
        <taxon>Vigna</taxon>
    </lineage>
</organism>
<feature type="compositionally biased region" description="Polar residues" evidence="1">
    <location>
        <begin position="193"/>
        <end position="206"/>
    </location>
</feature>
<name>A0A4D6M0J9_VIGUN</name>
<dbReference type="EMBL" id="CP039349">
    <property type="protein sequence ID" value="QCD94118.1"/>
    <property type="molecule type" value="Genomic_DNA"/>
</dbReference>
<evidence type="ECO:0000313" key="2">
    <source>
        <dbReference type="EMBL" id="QCD94118.1"/>
    </source>
</evidence>
<dbReference type="Proteomes" id="UP000501690">
    <property type="component" value="Linkage Group LG5"/>
</dbReference>
<sequence length="303" mass="32533">MKASTNPETIASIRSKLDPKMIKDNSGEGTCDSSTETNSKGGPEREEDGEDDPKCFPEDLDALLGCTLAFKVRVQPSNRSSSVMKASTNPETIASIRSKLDPKMIKDNSGEGTCDSSTETNSKGGPEREEDGEDDPKCFPEDLDALLGCTLAFKVRVQPSNRSSSVMKASTNPETIASIRSKLDPKMIKDNSGEGTCDSSTETNSKGGPEREEDGEDDPKCFPEDLDALLGCTLAFKVRVQPSNRSSSVMKASTNPETIASIRSKLDPKMIKDNSGEGTCDSSTETNSKGGPEREEVILLIMI</sequence>
<feature type="compositionally biased region" description="Basic and acidic residues" evidence="1">
    <location>
        <begin position="98"/>
        <end position="109"/>
    </location>
</feature>
<feature type="compositionally biased region" description="Polar residues" evidence="1">
    <location>
        <begin position="27"/>
        <end position="40"/>
    </location>
</feature>
<gene>
    <name evidence="2" type="ORF">DEO72_LG5g2197</name>
</gene>
<feature type="compositionally biased region" description="Basic and acidic residues" evidence="1">
    <location>
        <begin position="264"/>
        <end position="275"/>
    </location>
</feature>
<protein>
    <submittedName>
        <fullName evidence="2">Uncharacterized protein</fullName>
    </submittedName>
</protein>
<feature type="compositionally biased region" description="Polar residues" evidence="1">
    <location>
        <begin position="276"/>
        <end position="289"/>
    </location>
</feature>
<feature type="region of interest" description="Disordered" evidence="1">
    <location>
        <begin position="159"/>
        <end position="222"/>
    </location>
</feature>
<feature type="compositionally biased region" description="Basic and acidic residues" evidence="1">
    <location>
        <begin position="15"/>
        <end position="26"/>
    </location>
</feature>
<feature type="region of interest" description="Disordered" evidence="1">
    <location>
        <begin position="243"/>
        <end position="295"/>
    </location>
</feature>
<reference evidence="2 3" key="1">
    <citation type="submission" date="2019-04" db="EMBL/GenBank/DDBJ databases">
        <title>An improved genome assembly and genetic linkage map for asparagus bean, Vigna unguiculata ssp. sesquipedialis.</title>
        <authorList>
            <person name="Xia Q."/>
            <person name="Zhang R."/>
            <person name="Dong Y."/>
        </authorList>
    </citation>
    <scope>NUCLEOTIDE SEQUENCE [LARGE SCALE GENOMIC DNA]</scope>
    <source>
        <tissue evidence="2">Leaf</tissue>
    </source>
</reference>
<dbReference type="AlphaFoldDB" id="A0A4D6M0J9"/>
<evidence type="ECO:0000256" key="1">
    <source>
        <dbReference type="SAM" id="MobiDB-lite"/>
    </source>
</evidence>
<accession>A0A4D6M0J9</accession>